<evidence type="ECO:0000256" key="2">
    <source>
        <dbReference type="ARBA" id="ARBA00022598"/>
    </source>
</evidence>
<dbReference type="InterPro" id="IPR011063">
    <property type="entry name" value="TilS/TtcA_N"/>
</dbReference>
<dbReference type="AlphaFoldDB" id="A0A061B5V4"/>
<dbReference type="CDD" id="cd01992">
    <property type="entry name" value="TilS_N"/>
    <property type="match status" value="1"/>
</dbReference>
<evidence type="ECO:0000256" key="4">
    <source>
        <dbReference type="ARBA" id="ARBA00022741"/>
    </source>
</evidence>
<name>A0A061B5V4_CYBFA</name>
<dbReference type="PANTHER" id="PTHR43033:SF1">
    <property type="entry name" value="TRNA(ILE)-LYSIDINE SYNTHASE-RELATED"/>
    <property type="match status" value="1"/>
</dbReference>
<sequence length="451" mass="52325">MGLQDFFNTKLTRVFQRNGKQLPKCIAIALSGGVDSMALTHLAHRFAQQNDIQLFPITINHNLRPTSTLEIPLIRQQLDKMGLLRNYHTMDIHLERASLTQSSTDAKEIEEEARVKRYAALTEVCSSLGVRDVLLGHHLDDQIETYCIRLLKNSGIFGLAGMQELSKAPVNIKPERLQLVRPLLDVRKSQLYEHCIANGIEWVQDYTNFDEEYGIRNVVRKYLKDNEAVQDRMLSGYTAAMKFNHRTDLKIKKLYTSIKEDIQQDGGNISMKIPKKMLEKYSDIVLAKFLFKMLYPLSPSRNYHYSFNKILEIVPRLTEESTSNFTLLQLQWTSKTVDDHLIIEICKQNPSSPITYSFIMTPYSTTDDFLFDNTYWFKVENTTSEYKHYTIKTLTQQDKQLMETPPKDYKYSRYKNTPALVDDDIGQIVALPVFHKEDYIACKLKDNIYSI</sequence>
<dbReference type="InterPro" id="IPR012795">
    <property type="entry name" value="tRNA_Ile_lys_synt_N"/>
</dbReference>
<comment type="catalytic activity">
    <reaction evidence="6">
        <text>cytidine(34) in tRNA(Ile2) + L-lysine + ATP = lysidine(34) in tRNA(Ile2) + AMP + diphosphate + H(+)</text>
        <dbReference type="Rhea" id="RHEA:43744"/>
        <dbReference type="Rhea" id="RHEA-COMP:10625"/>
        <dbReference type="Rhea" id="RHEA-COMP:10670"/>
        <dbReference type="ChEBI" id="CHEBI:15378"/>
        <dbReference type="ChEBI" id="CHEBI:30616"/>
        <dbReference type="ChEBI" id="CHEBI:32551"/>
        <dbReference type="ChEBI" id="CHEBI:33019"/>
        <dbReference type="ChEBI" id="CHEBI:82748"/>
        <dbReference type="ChEBI" id="CHEBI:83665"/>
        <dbReference type="ChEBI" id="CHEBI:456215"/>
        <dbReference type="EC" id="6.3.4.19"/>
    </reaction>
</comment>
<dbReference type="GO" id="GO:0008033">
    <property type="term" value="P:tRNA processing"/>
    <property type="evidence" value="ECO:0007669"/>
    <property type="project" value="UniProtKB-KW"/>
</dbReference>
<dbReference type="Pfam" id="PF01171">
    <property type="entry name" value="ATP_bind_3"/>
    <property type="match status" value="1"/>
</dbReference>
<evidence type="ECO:0000313" key="8">
    <source>
        <dbReference type="EMBL" id="CDR45341.1"/>
    </source>
</evidence>
<dbReference type="HAMAP" id="MF_01161">
    <property type="entry name" value="tRNA_Ile_lys_synt"/>
    <property type="match status" value="1"/>
</dbReference>
<dbReference type="PhylomeDB" id="A0A061B5V4"/>
<evidence type="ECO:0000256" key="6">
    <source>
        <dbReference type="ARBA" id="ARBA00048539"/>
    </source>
</evidence>
<evidence type="ECO:0000256" key="5">
    <source>
        <dbReference type="ARBA" id="ARBA00022840"/>
    </source>
</evidence>
<dbReference type="InterPro" id="IPR014729">
    <property type="entry name" value="Rossmann-like_a/b/a_fold"/>
</dbReference>
<evidence type="ECO:0000256" key="3">
    <source>
        <dbReference type="ARBA" id="ARBA00022694"/>
    </source>
</evidence>
<dbReference type="GO" id="GO:0005524">
    <property type="term" value="F:ATP binding"/>
    <property type="evidence" value="ECO:0007669"/>
    <property type="project" value="UniProtKB-KW"/>
</dbReference>
<dbReference type="NCBIfam" id="TIGR02432">
    <property type="entry name" value="lysidine_TilS_N"/>
    <property type="match status" value="1"/>
</dbReference>
<dbReference type="EMBL" id="LK052902">
    <property type="protein sequence ID" value="CDR45341.1"/>
    <property type="molecule type" value="Genomic_DNA"/>
</dbReference>
<gene>
    <name evidence="8" type="ORF">CYFA0S_17e02036g</name>
</gene>
<organism evidence="8">
    <name type="scientific">Cyberlindnera fabianii</name>
    <name type="common">Yeast</name>
    <name type="synonym">Hansenula fabianii</name>
    <dbReference type="NCBI Taxonomy" id="36022"/>
    <lineage>
        <taxon>Eukaryota</taxon>
        <taxon>Fungi</taxon>
        <taxon>Dikarya</taxon>
        <taxon>Ascomycota</taxon>
        <taxon>Saccharomycotina</taxon>
        <taxon>Saccharomycetes</taxon>
        <taxon>Phaffomycetales</taxon>
        <taxon>Phaffomycetaceae</taxon>
        <taxon>Cyberlindnera</taxon>
    </lineage>
</organism>
<dbReference type="GO" id="GO:0032267">
    <property type="term" value="F:tRNA(Ile)-lysidine synthase activity"/>
    <property type="evidence" value="ECO:0007669"/>
    <property type="project" value="UniProtKB-EC"/>
</dbReference>
<dbReference type="OrthoDB" id="434144at2759"/>
<keyword evidence="2" id="KW-0436">Ligase</keyword>
<dbReference type="Gene3D" id="3.40.50.620">
    <property type="entry name" value="HUPs"/>
    <property type="match status" value="1"/>
</dbReference>
<keyword evidence="4" id="KW-0547">Nucleotide-binding</keyword>
<dbReference type="PANTHER" id="PTHR43033">
    <property type="entry name" value="TRNA(ILE)-LYSIDINE SYNTHASE-RELATED"/>
    <property type="match status" value="1"/>
</dbReference>
<dbReference type="SUPFAM" id="SSF52402">
    <property type="entry name" value="Adenine nucleotide alpha hydrolases-like"/>
    <property type="match status" value="1"/>
</dbReference>
<dbReference type="InterPro" id="IPR012094">
    <property type="entry name" value="tRNA_Ile_lys_synt"/>
</dbReference>
<feature type="domain" description="tRNA(Ile)-lysidine/2-thiocytidine synthase N-terminal" evidence="7">
    <location>
        <begin position="26"/>
        <end position="221"/>
    </location>
</feature>
<dbReference type="EC" id="6.3.4.19" evidence="1"/>
<evidence type="ECO:0000256" key="1">
    <source>
        <dbReference type="ARBA" id="ARBA00013267"/>
    </source>
</evidence>
<keyword evidence="5" id="KW-0067">ATP-binding</keyword>
<dbReference type="VEuPathDB" id="FungiDB:BON22_3857"/>
<reference evidence="8" key="1">
    <citation type="journal article" date="2014" name="Genome Announc.">
        <title>Genome sequence of the yeast Cyberlindnera fabianii (Hansenula fabianii).</title>
        <authorList>
            <person name="Freel K.C."/>
            <person name="Sarilar V."/>
            <person name="Neuveglise C."/>
            <person name="Devillers H."/>
            <person name="Friedrich A."/>
            <person name="Schacherer J."/>
        </authorList>
    </citation>
    <scope>NUCLEOTIDE SEQUENCE</scope>
    <source>
        <strain evidence="8">YJS4271</strain>
    </source>
</reference>
<accession>A0A061B5V4</accession>
<protein>
    <recommendedName>
        <fullName evidence="1">tRNA(Ile)-lysidine synthetase</fullName>
        <ecNumber evidence="1">6.3.4.19</ecNumber>
    </recommendedName>
</protein>
<evidence type="ECO:0000259" key="7">
    <source>
        <dbReference type="Pfam" id="PF01171"/>
    </source>
</evidence>
<proteinExistence type="inferred from homology"/>
<keyword evidence="3" id="KW-0819">tRNA processing</keyword>